<dbReference type="InterPro" id="IPR050687">
    <property type="entry name" value="Dynein_IC"/>
</dbReference>
<evidence type="ECO:0000313" key="6">
    <source>
        <dbReference type="EMBL" id="JAT10235.1"/>
    </source>
</evidence>
<evidence type="ECO:0000256" key="4">
    <source>
        <dbReference type="ARBA" id="ARBA00022737"/>
    </source>
</evidence>
<evidence type="ECO:0000256" key="3">
    <source>
        <dbReference type="ARBA" id="ARBA00022574"/>
    </source>
</evidence>
<name>A0A1B6KFN5_9HEMI</name>
<dbReference type="GO" id="GO:0042073">
    <property type="term" value="P:intraciliary transport"/>
    <property type="evidence" value="ECO:0007669"/>
    <property type="project" value="TreeGrafter"/>
</dbReference>
<dbReference type="InterPro" id="IPR036322">
    <property type="entry name" value="WD40_repeat_dom_sf"/>
</dbReference>
<dbReference type="GO" id="GO:0045504">
    <property type="term" value="F:dynein heavy chain binding"/>
    <property type="evidence" value="ECO:0007669"/>
    <property type="project" value="TreeGrafter"/>
</dbReference>
<dbReference type="InterPro" id="IPR001680">
    <property type="entry name" value="WD40_rpt"/>
</dbReference>
<dbReference type="GO" id="GO:0005868">
    <property type="term" value="C:cytoplasmic dynein complex"/>
    <property type="evidence" value="ECO:0007669"/>
    <property type="project" value="TreeGrafter"/>
</dbReference>
<evidence type="ECO:0000256" key="5">
    <source>
        <dbReference type="SAM" id="MobiDB-lite"/>
    </source>
</evidence>
<dbReference type="EMBL" id="GEBQ01029742">
    <property type="protein sequence ID" value="JAT10235.1"/>
    <property type="molecule type" value="Transcribed_RNA"/>
</dbReference>
<keyword evidence="4" id="KW-0677">Repeat</keyword>
<dbReference type="SUPFAM" id="SSF50978">
    <property type="entry name" value="WD40 repeat-like"/>
    <property type="match status" value="1"/>
</dbReference>
<comment type="subcellular location">
    <subcellularLocation>
        <location evidence="1">Cytoplasm</location>
    </subcellularLocation>
</comment>
<keyword evidence="2" id="KW-0963">Cytoplasm</keyword>
<sequence length="456" mass="49193">MFSDFEAESAEFPSNWKCSRSSEDSSSQTTEVRATDKSVQAVETLPTAVQTEERDVQLTSAAYDEARLAAFLGRVCPAVVRELDRTSRSSALSAYTLAQDTDYAVRELLTLSPPSDSVKVSQLSWSCTGSVLAVAHSHTLHSSWCSHQGHIALYNVDRESKTPSRSLEATSCVRSVSMHPYLSSVVAAGTLSGDVLVWDTAREGTEACLVNTSHTTHADSVTQIRWALGTGTTVTLVSSGCDGLLYFWKVSPQLMSYQVAERYSCDTASVQAGISCFAFPHHKQDMFVVAMEGGALHHCSTSAAKPVASGVHLMKDPVISSFEPQPATVTCVEFSPHHDDVFATISSDQTIRIYSLFKRSAEREICGVGGLVGLCWAPAQAHILAGWGHQATVSLYNSQTGDFLTTLTPDNMENQAHVSAAAFNAKSVRLFAIGDLSGSAHVWKIPSHLQTKPTHL</sequence>
<dbReference type="PANTHER" id="PTHR12442">
    <property type="entry name" value="DYNEIN INTERMEDIATE CHAIN"/>
    <property type="match status" value="1"/>
</dbReference>
<evidence type="ECO:0000256" key="2">
    <source>
        <dbReference type="ARBA" id="ARBA00022490"/>
    </source>
</evidence>
<dbReference type="GO" id="GO:0045503">
    <property type="term" value="F:dynein light chain binding"/>
    <property type="evidence" value="ECO:0007669"/>
    <property type="project" value="TreeGrafter"/>
</dbReference>
<keyword evidence="3" id="KW-0853">WD repeat</keyword>
<dbReference type="InterPro" id="IPR015943">
    <property type="entry name" value="WD40/YVTN_repeat-like_dom_sf"/>
</dbReference>
<reference evidence="6" key="1">
    <citation type="submission" date="2015-11" db="EMBL/GenBank/DDBJ databases">
        <title>De novo transcriptome assembly of four potential Pierce s Disease insect vectors from Arizona vineyards.</title>
        <authorList>
            <person name="Tassone E.E."/>
        </authorList>
    </citation>
    <scope>NUCLEOTIDE SEQUENCE</scope>
</reference>
<dbReference type="SMART" id="SM00320">
    <property type="entry name" value="WD40"/>
    <property type="match status" value="4"/>
</dbReference>
<organism evidence="6">
    <name type="scientific">Graphocephala atropunctata</name>
    <dbReference type="NCBI Taxonomy" id="36148"/>
    <lineage>
        <taxon>Eukaryota</taxon>
        <taxon>Metazoa</taxon>
        <taxon>Ecdysozoa</taxon>
        <taxon>Arthropoda</taxon>
        <taxon>Hexapoda</taxon>
        <taxon>Insecta</taxon>
        <taxon>Pterygota</taxon>
        <taxon>Neoptera</taxon>
        <taxon>Paraneoptera</taxon>
        <taxon>Hemiptera</taxon>
        <taxon>Auchenorrhyncha</taxon>
        <taxon>Membracoidea</taxon>
        <taxon>Cicadellidae</taxon>
        <taxon>Cicadellinae</taxon>
        <taxon>Cicadellini</taxon>
        <taxon>Graphocephala</taxon>
    </lineage>
</organism>
<proteinExistence type="predicted"/>
<dbReference type="PANTHER" id="PTHR12442:SF26">
    <property type="entry name" value="CYTOPLASMIC DYNEIN 2 INTERMEDIATE CHAIN 2"/>
    <property type="match status" value="1"/>
</dbReference>
<dbReference type="Pfam" id="PF00400">
    <property type="entry name" value="WD40"/>
    <property type="match status" value="1"/>
</dbReference>
<evidence type="ECO:0000256" key="1">
    <source>
        <dbReference type="ARBA" id="ARBA00004496"/>
    </source>
</evidence>
<gene>
    <name evidence="6" type="ORF">g.18438</name>
</gene>
<accession>A0A1B6KFN5</accession>
<feature type="region of interest" description="Disordered" evidence="5">
    <location>
        <begin position="1"/>
        <end position="39"/>
    </location>
</feature>
<protein>
    <submittedName>
        <fullName evidence="6">Uncharacterized protein</fullName>
    </submittedName>
</protein>
<dbReference type="GO" id="GO:0097014">
    <property type="term" value="C:ciliary plasm"/>
    <property type="evidence" value="ECO:0007669"/>
    <property type="project" value="TreeGrafter"/>
</dbReference>
<dbReference type="AlphaFoldDB" id="A0A1B6KFN5"/>
<dbReference type="Gene3D" id="2.130.10.10">
    <property type="entry name" value="YVTN repeat-like/Quinoprotein amine dehydrogenase"/>
    <property type="match status" value="2"/>
</dbReference>